<dbReference type="PROSITE" id="PS50109">
    <property type="entry name" value="HIS_KIN"/>
    <property type="match status" value="1"/>
</dbReference>
<keyword evidence="5" id="KW-0902">Two-component regulatory system</keyword>
<dbReference type="GO" id="GO:0016301">
    <property type="term" value="F:kinase activity"/>
    <property type="evidence" value="ECO:0007669"/>
    <property type="project" value="UniProtKB-KW"/>
</dbReference>
<comment type="caution">
    <text evidence="11">The sequence shown here is derived from an EMBL/GenBank/DDBJ whole genome shotgun (WGS) entry which is preliminary data.</text>
</comment>
<dbReference type="SUPFAM" id="SSF48452">
    <property type="entry name" value="TPR-like"/>
    <property type="match status" value="2"/>
</dbReference>
<evidence type="ECO:0000256" key="7">
    <source>
        <dbReference type="SAM" id="Coils"/>
    </source>
</evidence>
<keyword evidence="4 11" id="KW-0418">Kinase</keyword>
<dbReference type="InterPro" id="IPR003594">
    <property type="entry name" value="HATPase_dom"/>
</dbReference>
<dbReference type="InterPro" id="IPR036890">
    <property type="entry name" value="HATPase_C_sf"/>
</dbReference>
<proteinExistence type="predicted"/>
<evidence type="ECO:0000256" key="9">
    <source>
        <dbReference type="SAM" id="SignalP"/>
    </source>
</evidence>
<name>A0ABT1AVJ3_9FLAO</name>
<dbReference type="Gene3D" id="1.25.40.10">
    <property type="entry name" value="Tetratricopeptide repeat domain"/>
    <property type="match status" value="2"/>
</dbReference>
<keyword evidence="9" id="KW-0732">Signal</keyword>
<keyword evidence="8" id="KW-0812">Transmembrane</keyword>
<keyword evidence="6" id="KW-0802">TPR repeat</keyword>
<dbReference type="SMART" id="SM00028">
    <property type="entry name" value="TPR"/>
    <property type="match status" value="5"/>
</dbReference>
<dbReference type="PANTHER" id="PTHR24421:SF10">
    <property type="entry name" value="NITRATE_NITRITE SENSOR PROTEIN NARQ"/>
    <property type="match status" value="1"/>
</dbReference>
<dbReference type="Gene3D" id="3.30.565.10">
    <property type="entry name" value="Histidine kinase-like ATPase, C-terminal domain"/>
    <property type="match status" value="1"/>
</dbReference>
<comment type="catalytic activity">
    <reaction evidence="1">
        <text>ATP + protein L-histidine = ADP + protein N-phospho-L-histidine.</text>
        <dbReference type="EC" id="2.7.13.3"/>
    </reaction>
</comment>
<dbReference type="RefSeq" id="WP_252740073.1">
    <property type="nucleotide sequence ID" value="NZ_JAMXIB010000001.1"/>
</dbReference>
<evidence type="ECO:0000256" key="8">
    <source>
        <dbReference type="SAM" id="Phobius"/>
    </source>
</evidence>
<organism evidence="11 12">
    <name type="scientific">Robiginitalea marina</name>
    <dbReference type="NCBI Taxonomy" id="2954105"/>
    <lineage>
        <taxon>Bacteria</taxon>
        <taxon>Pseudomonadati</taxon>
        <taxon>Bacteroidota</taxon>
        <taxon>Flavobacteriia</taxon>
        <taxon>Flavobacteriales</taxon>
        <taxon>Flavobacteriaceae</taxon>
        <taxon>Robiginitalea</taxon>
    </lineage>
</organism>
<evidence type="ECO:0000259" key="10">
    <source>
        <dbReference type="PROSITE" id="PS50109"/>
    </source>
</evidence>
<evidence type="ECO:0000256" key="4">
    <source>
        <dbReference type="ARBA" id="ARBA00022777"/>
    </source>
</evidence>
<reference evidence="11 12" key="1">
    <citation type="submission" date="2022-06" db="EMBL/GenBank/DDBJ databases">
        <authorList>
            <person name="Xuan X."/>
        </authorList>
    </citation>
    <scope>NUCLEOTIDE SEQUENCE [LARGE SCALE GENOMIC DNA]</scope>
    <source>
        <strain evidence="11 12">2V75</strain>
    </source>
</reference>
<dbReference type="InterPro" id="IPR005467">
    <property type="entry name" value="His_kinase_dom"/>
</dbReference>
<dbReference type="CDD" id="cd16917">
    <property type="entry name" value="HATPase_UhpB-NarQ-NarX-like"/>
    <property type="match status" value="1"/>
</dbReference>
<dbReference type="EMBL" id="JAMXIB010000001">
    <property type="protein sequence ID" value="MCO5723704.1"/>
    <property type="molecule type" value="Genomic_DNA"/>
</dbReference>
<dbReference type="Proteomes" id="UP001206312">
    <property type="component" value="Unassembled WGS sequence"/>
</dbReference>
<dbReference type="InterPro" id="IPR011990">
    <property type="entry name" value="TPR-like_helical_dom_sf"/>
</dbReference>
<dbReference type="Pfam" id="PF13424">
    <property type="entry name" value="TPR_12"/>
    <property type="match status" value="2"/>
</dbReference>
<evidence type="ECO:0000256" key="3">
    <source>
        <dbReference type="ARBA" id="ARBA00022679"/>
    </source>
</evidence>
<evidence type="ECO:0000313" key="12">
    <source>
        <dbReference type="Proteomes" id="UP001206312"/>
    </source>
</evidence>
<dbReference type="PRINTS" id="PR00344">
    <property type="entry name" value="BCTRLSENSOR"/>
</dbReference>
<evidence type="ECO:0000256" key="1">
    <source>
        <dbReference type="ARBA" id="ARBA00000085"/>
    </source>
</evidence>
<keyword evidence="3" id="KW-0808">Transferase</keyword>
<protein>
    <recommendedName>
        <fullName evidence="2">histidine kinase</fullName>
        <ecNumber evidence="2">2.7.13.3</ecNumber>
    </recommendedName>
</protein>
<evidence type="ECO:0000256" key="2">
    <source>
        <dbReference type="ARBA" id="ARBA00012438"/>
    </source>
</evidence>
<evidence type="ECO:0000313" key="11">
    <source>
        <dbReference type="EMBL" id="MCO5723704.1"/>
    </source>
</evidence>
<evidence type="ECO:0000256" key="6">
    <source>
        <dbReference type="PROSITE-ProRule" id="PRU00339"/>
    </source>
</evidence>
<dbReference type="InterPro" id="IPR050482">
    <property type="entry name" value="Sensor_HK_TwoCompSys"/>
</dbReference>
<keyword evidence="12" id="KW-1185">Reference proteome</keyword>
<dbReference type="Pfam" id="PF02518">
    <property type="entry name" value="HATPase_c"/>
    <property type="match status" value="1"/>
</dbReference>
<feature type="repeat" description="TPR" evidence="6">
    <location>
        <begin position="229"/>
        <end position="262"/>
    </location>
</feature>
<dbReference type="PROSITE" id="PS50005">
    <property type="entry name" value="TPR"/>
    <property type="match status" value="1"/>
</dbReference>
<dbReference type="EC" id="2.7.13.3" evidence="2"/>
<dbReference type="SMART" id="SM00387">
    <property type="entry name" value="HATPase_c"/>
    <property type="match status" value="1"/>
</dbReference>
<keyword evidence="8" id="KW-1133">Transmembrane helix</keyword>
<dbReference type="SUPFAM" id="SSF55874">
    <property type="entry name" value="ATPase domain of HSP90 chaperone/DNA topoisomerase II/histidine kinase"/>
    <property type="match status" value="1"/>
</dbReference>
<keyword evidence="7" id="KW-0175">Coiled coil</keyword>
<feature type="chain" id="PRO_5046467205" description="histidine kinase" evidence="9">
    <location>
        <begin position="20"/>
        <end position="690"/>
    </location>
</feature>
<sequence length="690" mass="78320">MGRVVHILTASLAFFFAHAQQPGPGISRQLLVWKDSLERPSTEDRVKRELIGRIFDNRDHLWPDTLFPHVLARLSYHAVDLTDDSLFLAINREARLVARSFRDTLALGSAYWDLGWYHEKTLQRDSAYYYYFLAKDLLQARGDLASTASLYRKMASMQNLLKDYAGAEANLVEAIRISGIEEDKRGLFRSYHMLGTNLKDQGLYPEALDYFERARGYLREIDGGPNEWYAFYNNLGNVYRASGNYQLAAEYYRQAIENDSLEYKNPREFSLYKTNLATALYALGRIQEAEKAYLEALAIRQSGGNAVDLASSHYYLARLYQGEGRDSLAENHLEQALGYAEASNSPERLLELYPLAAQIVPQEAPYFFQQYAALNQELLENERDERNRFARIRYNTEQYIAQNEALEQQLLLWVGIALGVFLLGAAAVVIILQRIRNQKLRFQQQQQAVNQEIFNLMLAQNEKIEQEKQKVQKRISEELHDGVLGELNGIRMVLLGLNGKSDPASLSMRTKAIEKLQGLQEDIRGISHELSNAVYRKIHNFTHSLTELAEEISLGSGLHFNCQYNQDVDWDALPGEVKINLYRVIQESLQNVVKHASASEVTLQMEGDSTHLEIHVRDDGKGFNPRLARKGIGLKNIQSRVRAIGGKLKVSSAPGKGTTLSVLLPWPGANPLAGSHPSWKYRNTETLETG</sequence>
<dbReference type="InterPro" id="IPR019734">
    <property type="entry name" value="TPR_rpt"/>
</dbReference>
<dbReference type="InterPro" id="IPR004358">
    <property type="entry name" value="Sig_transdc_His_kin-like_C"/>
</dbReference>
<feature type="transmembrane region" description="Helical" evidence="8">
    <location>
        <begin position="410"/>
        <end position="432"/>
    </location>
</feature>
<feature type="signal peptide" evidence="9">
    <location>
        <begin position="1"/>
        <end position="19"/>
    </location>
</feature>
<dbReference type="PANTHER" id="PTHR24421">
    <property type="entry name" value="NITRATE/NITRITE SENSOR PROTEIN NARX-RELATED"/>
    <property type="match status" value="1"/>
</dbReference>
<feature type="domain" description="Histidine kinase" evidence="10">
    <location>
        <begin position="581"/>
        <end position="668"/>
    </location>
</feature>
<keyword evidence="8" id="KW-0472">Membrane</keyword>
<gene>
    <name evidence="11" type="ORF">NG653_02470</name>
</gene>
<accession>A0ABT1AVJ3</accession>
<evidence type="ECO:0000256" key="5">
    <source>
        <dbReference type="ARBA" id="ARBA00023012"/>
    </source>
</evidence>
<feature type="coiled-coil region" evidence="7">
    <location>
        <begin position="432"/>
        <end position="481"/>
    </location>
</feature>